<organism evidence="7">
    <name type="scientific">hydrothermal vent metagenome</name>
    <dbReference type="NCBI Taxonomy" id="652676"/>
    <lineage>
        <taxon>unclassified sequences</taxon>
        <taxon>metagenomes</taxon>
        <taxon>ecological metagenomes</taxon>
    </lineage>
</organism>
<dbReference type="Pfam" id="PF01494">
    <property type="entry name" value="FAD_binding_3"/>
    <property type="match status" value="1"/>
</dbReference>
<evidence type="ECO:0000256" key="4">
    <source>
        <dbReference type="ARBA" id="ARBA00023002"/>
    </source>
</evidence>
<dbReference type="InterPro" id="IPR036188">
    <property type="entry name" value="FAD/NAD-bd_sf"/>
</dbReference>
<dbReference type="PANTHER" id="PTHR13789:SF318">
    <property type="entry name" value="GERANYLGERANYL DIPHOSPHATE REDUCTASE"/>
    <property type="match status" value="1"/>
</dbReference>
<evidence type="ECO:0000256" key="3">
    <source>
        <dbReference type="ARBA" id="ARBA00022827"/>
    </source>
</evidence>
<keyword evidence="5" id="KW-0503">Monooxygenase</keyword>
<name>A0A3B0SJH4_9ZZZZ</name>
<dbReference type="SUPFAM" id="SSF54373">
    <property type="entry name" value="FAD-linked reductases, C-terminal domain"/>
    <property type="match status" value="1"/>
</dbReference>
<accession>A0A3B0SJH4</accession>
<dbReference type="GO" id="GO:0071949">
    <property type="term" value="F:FAD binding"/>
    <property type="evidence" value="ECO:0007669"/>
    <property type="project" value="InterPro"/>
</dbReference>
<evidence type="ECO:0000256" key="2">
    <source>
        <dbReference type="ARBA" id="ARBA00022630"/>
    </source>
</evidence>
<dbReference type="InterPro" id="IPR002938">
    <property type="entry name" value="FAD-bd"/>
</dbReference>
<dbReference type="PRINTS" id="PR00420">
    <property type="entry name" value="RNGMNOXGNASE"/>
</dbReference>
<dbReference type="Gene3D" id="3.50.50.60">
    <property type="entry name" value="FAD/NAD(P)-binding domain"/>
    <property type="match status" value="1"/>
</dbReference>
<dbReference type="AlphaFoldDB" id="A0A3B0SJH4"/>
<keyword evidence="3" id="KW-0274">FAD</keyword>
<dbReference type="EMBL" id="UOEF01000441">
    <property type="protein sequence ID" value="VAW05538.1"/>
    <property type="molecule type" value="Genomic_DNA"/>
</dbReference>
<dbReference type="SUPFAM" id="SSF51905">
    <property type="entry name" value="FAD/NAD(P)-binding domain"/>
    <property type="match status" value="1"/>
</dbReference>
<dbReference type="PANTHER" id="PTHR13789">
    <property type="entry name" value="MONOOXYGENASE"/>
    <property type="match status" value="1"/>
</dbReference>
<protein>
    <submittedName>
        <fullName evidence="7">Uncharacterized oxidoreductase</fullName>
    </submittedName>
</protein>
<sequence length="397" mass="43165">MKKAVIAGAGIGGLSAALCLHKFGWDVELLEQAPELGDVGAGIQISPNGMKILRALGLEKELMAQCVAPRASQIRMGQSGRVIMTNSMAGFKEKYGAPYLHIHRADLIAVLHNAVEQRLPGAIRTSRTVVGYGQSEAKVHAKLDDGSKVTGDIVIGADGIKSAIRDQVLGPDRPRFTGNLAWRAVVPVEKLGRNVPLPVATVWLGEGKHAVTYLLRGGKLANFVGVVERGDWQKESWSEQGSREQAMADFAGWHPTITTLIEQADTHFRWALFDREPLDQWSDGRVTLVGDACHPMLPFMAQGAVQAIEDGYVLAQSLASHDSTNAALTNYFSERRNRTARVQKAARTNMNIFHQRSPIGKLATFGSMWVAGKIDPEVAETSLDWLYGHDVTSGAKE</sequence>
<evidence type="ECO:0000256" key="1">
    <source>
        <dbReference type="ARBA" id="ARBA00001974"/>
    </source>
</evidence>
<dbReference type="InterPro" id="IPR050493">
    <property type="entry name" value="FAD-dep_Monooxygenase_BioMet"/>
</dbReference>
<gene>
    <name evidence="7" type="ORF">MNBD_ALPHA04-1831</name>
</gene>
<dbReference type="GO" id="GO:0004497">
    <property type="term" value="F:monooxygenase activity"/>
    <property type="evidence" value="ECO:0007669"/>
    <property type="project" value="UniProtKB-KW"/>
</dbReference>
<reference evidence="7" key="1">
    <citation type="submission" date="2018-06" db="EMBL/GenBank/DDBJ databases">
        <authorList>
            <person name="Zhirakovskaya E."/>
        </authorList>
    </citation>
    <scope>NUCLEOTIDE SEQUENCE</scope>
</reference>
<proteinExistence type="predicted"/>
<evidence type="ECO:0000259" key="6">
    <source>
        <dbReference type="Pfam" id="PF01494"/>
    </source>
</evidence>
<evidence type="ECO:0000313" key="7">
    <source>
        <dbReference type="EMBL" id="VAW05538.1"/>
    </source>
</evidence>
<comment type="cofactor">
    <cofactor evidence="1">
        <name>FAD</name>
        <dbReference type="ChEBI" id="CHEBI:57692"/>
    </cofactor>
</comment>
<keyword evidence="4" id="KW-0560">Oxidoreductase</keyword>
<evidence type="ECO:0000256" key="5">
    <source>
        <dbReference type="ARBA" id="ARBA00023033"/>
    </source>
</evidence>
<feature type="domain" description="FAD-binding" evidence="6">
    <location>
        <begin position="4"/>
        <end position="344"/>
    </location>
</feature>
<keyword evidence="2" id="KW-0285">Flavoprotein</keyword>